<reference evidence="1 3" key="1">
    <citation type="submission" date="2018-08" db="EMBL/GenBank/DDBJ databases">
        <title>A genome reference for cultivated species of the human gut microbiota.</title>
        <authorList>
            <person name="Zou Y."/>
            <person name="Xue W."/>
            <person name="Luo G."/>
        </authorList>
    </citation>
    <scope>NUCLEOTIDE SEQUENCE [LARGE SCALE GENOMIC DNA]</scope>
    <source>
        <strain evidence="1 3">AF19-10AC</strain>
    </source>
</reference>
<dbReference type="Proteomes" id="UP000284772">
    <property type="component" value="Unassembled WGS sequence"/>
</dbReference>
<proteinExistence type="predicted"/>
<sequence length="59" mass="6886">MNNLTDIIKRYGIIGCLYKTIFKVVRMLGITYIKYLAYFKELPETIDRHISTVSQNDNG</sequence>
<dbReference type="Proteomes" id="UP000291191">
    <property type="component" value="Unassembled WGS sequence"/>
</dbReference>
<evidence type="ECO:0000313" key="3">
    <source>
        <dbReference type="Proteomes" id="UP000284772"/>
    </source>
</evidence>
<accession>A0A3E4KRI5</accession>
<reference evidence="2 4" key="2">
    <citation type="journal article" date="2019" name="Science, e1252229">
        <title>Invertible promoters mediate bacterial phase variation, antibiotic resistance, and host adaptation in the gut.</title>
        <authorList>
            <person name="Jiang X."/>
            <person name="Hall A.B."/>
            <person name="Arthur T.D."/>
            <person name="Plichta D.R."/>
            <person name="Covington C.T."/>
            <person name="Poyet M."/>
            <person name="Crothers J."/>
            <person name="Moses P.L."/>
            <person name="Tolonen A.C."/>
            <person name="Vlamakis H."/>
            <person name="Alm E.J."/>
            <person name="Xavier R.J."/>
        </authorList>
    </citation>
    <scope>NUCLEOTIDE SEQUENCE [LARGE SCALE GENOMIC DNA]</scope>
    <source>
        <strain evidence="2">Bf_0095</strain>
        <strain evidence="4">bf_0095</strain>
    </source>
</reference>
<dbReference type="AlphaFoldDB" id="A0A3E4KRI5"/>
<comment type="caution">
    <text evidence="2">The sequence shown here is derived from an EMBL/GenBank/DDBJ whole genome shotgun (WGS) entry which is preliminary data.</text>
</comment>
<dbReference type="EMBL" id="QRWT01000035">
    <property type="protein sequence ID" value="RGT46168.1"/>
    <property type="molecule type" value="Genomic_DNA"/>
</dbReference>
<dbReference type="EMBL" id="RCXO01000013">
    <property type="protein sequence ID" value="RYT80180.1"/>
    <property type="molecule type" value="Genomic_DNA"/>
</dbReference>
<organism evidence="2 4">
    <name type="scientific">Bacteroides intestinalis</name>
    <dbReference type="NCBI Taxonomy" id="329854"/>
    <lineage>
        <taxon>Bacteria</taxon>
        <taxon>Pseudomonadati</taxon>
        <taxon>Bacteroidota</taxon>
        <taxon>Bacteroidia</taxon>
        <taxon>Bacteroidales</taxon>
        <taxon>Bacteroidaceae</taxon>
        <taxon>Bacteroides</taxon>
    </lineage>
</organism>
<name>A0A3E4KRI5_9BACE</name>
<keyword evidence="4" id="KW-1185">Reference proteome</keyword>
<gene>
    <name evidence="1" type="ORF">DWX27_20700</name>
    <name evidence="2" type="ORF">EAJ06_11525</name>
</gene>
<evidence type="ECO:0000313" key="2">
    <source>
        <dbReference type="EMBL" id="RYT80180.1"/>
    </source>
</evidence>
<evidence type="ECO:0000313" key="4">
    <source>
        <dbReference type="Proteomes" id="UP000291191"/>
    </source>
</evidence>
<evidence type="ECO:0000313" key="1">
    <source>
        <dbReference type="EMBL" id="RGT46168.1"/>
    </source>
</evidence>
<protein>
    <submittedName>
        <fullName evidence="2">Uncharacterized protein</fullName>
    </submittedName>
</protein>